<dbReference type="Gene3D" id="3.40.50.1000">
    <property type="entry name" value="HAD superfamily/HAD-like"/>
    <property type="match status" value="1"/>
</dbReference>
<evidence type="ECO:0000313" key="5">
    <source>
        <dbReference type="EMBL" id="AHM56031.1"/>
    </source>
</evidence>
<evidence type="ECO:0000256" key="4">
    <source>
        <dbReference type="PIRSR" id="PIRSR610708-1"/>
    </source>
</evidence>
<feature type="active site" description="Nucleophile" evidence="4">
    <location>
        <position position="9"/>
    </location>
</feature>
<evidence type="ECO:0000313" key="6">
    <source>
        <dbReference type="Proteomes" id="UP000019591"/>
    </source>
</evidence>
<dbReference type="InterPro" id="IPR009206">
    <property type="entry name" value="Nucleotidase_putative"/>
</dbReference>
<evidence type="ECO:0000256" key="3">
    <source>
        <dbReference type="PIRNR" id="PIRNR021362"/>
    </source>
</evidence>
<dbReference type="HOGENOM" id="CLU_118515_0_0_9"/>
<dbReference type="PANTHER" id="PTHR35134">
    <property type="entry name" value="NUCLEOTIDASE YQFW-RELATED"/>
    <property type="match status" value="1"/>
</dbReference>
<dbReference type="GO" id="GO:0009264">
    <property type="term" value="P:deoxyribonucleotide catabolic process"/>
    <property type="evidence" value="ECO:0007669"/>
    <property type="project" value="InterPro"/>
</dbReference>
<dbReference type="AlphaFoldDB" id="W8U501"/>
<feature type="active site" description="Proton donor" evidence="4">
    <location>
        <position position="11"/>
    </location>
</feature>
<dbReference type="RefSeq" id="WP_038601707.1">
    <property type="nucleotide sequence ID" value="NZ_CP007452.1"/>
</dbReference>
<dbReference type="STRING" id="1286171.EAL2_c07300"/>
<accession>W8U501</accession>
<dbReference type="EMBL" id="CP007452">
    <property type="protein sequence ID" value="AHM56031.1"/>
    <property type="molecule type" value="Genomic_DNA"/>
</dbReference>
<dbReference type="PANTHER" id="PTHR35134:SF2">
    <property type="entry name" value="NUCLEOTIDASE YQFW-RELATED"/>
    <property type="match status" value="1"/>
</dbReference>
<organism evidence="5 6">
    <name type="scientific">Peptoclostridium acidaminophilum DSM 3953</name>
    <dbReference type="NCBI Taxonomy" id="1286171"/>
    <lineage>
        <taxon>Bacteria</taxon>
        <taxon>Bacillati</taxon>
        <taxon>Bacillota</taxon>
        <taxon>Clostridia</taxon>
        <taxon>Peptostreptococcales</taxon>
        <taxon>Peptoclostridiaceae</taxon>
        <taxon>Peptoclostridium</taxon>
    </lineage>
</organism>
<proteinExistence type="inferred from homology"/>
<dbReference type="EC" id="3.1.3.-" evidence="3"/>
<dbReference type="SUPFAM" id="SSF56784">
    <property type="entry name" value="HAD-like"/>
    <property type="match status" value="1"/>
</dbReference>
<dbReference type="PIRSF" id="PIRSF021362">
    <property type="entry name" value="UCP021362_HAD"/>
    <property type="match status" value="1"/>
</dbReference>
<keyword evidence="6" id="KW-1185">Reference proteome</keyword>
<sequence>MKRLNICVDIDGTITDPYCYLEYFNNYFDKKIKPTDFSHHRLDIVYEVTRDEMTKFYMEEGRRMHLEATVQPDARDILWEMYKTHNMYFVTARYKEMESTTLEWIQLNQLPPARLYSLGSHYKVDAAKELCCDVFLEDNPENAQQLAENGINVLLVDTNYNKELSMNKVTRVHSWNEIKGLVDMMAGQ</sequence>
<dbReference type="Proteomes" id="UP000019591">
    <property type="component" value="Chromosome"/>
</dbReference>
<dbReference type="InterPro" id="IPR036412">
    <property type="entry name" value="HAD-like_sf"/>
</dbReference>
<dbReference type="GO" id="GO:0008253">
    <property type="term" value="F:5'-nucleotidase activity"/>
    <property type="evidence" value="ECO:0007669"/>
    <property type="project" value="InterPro"/>
</dbReference>
<dbReference type="PATRIC" id="fig|1286171.3.peg.676"/>
<comment type="similarity">
    <text evidence="1 3">Belongs to the 5'(3')-deoxyribonucleotidase family.</text>
</comment>
<reference evidence="5 6" key="1">
    <citation type="journal article" date="2014" name="Genome Announc.">
        <title>Complete Genome Sequence of Amino Acid-Utilizing Eubacterium acidaminophilum al-2 (DSM 3953).</title>
        <authorList>
            <person name="Poehlein A."/>
            <person name="Andreesen J.R."/>
            <person name="Daniel R."/>
        </authorList>
    </citation>
    <scope>NUCLEOTIDE SEQUENCE [LARGE SCALE GENOMIC DNA]</scope>
    <source>
        <strain evidence="5 6">DSM 3953</strain>
    </source>
</reference>
<evidence type="ECO:0000256" key="1">
    <source>
        <dbReference type="ARBA" id="ARBA00009589"/>
    </source>
</evidence>
<keyword evidence="2 3" id="KW-0378">Hydrolase</keyword>
<evidence type="ECO:0000256" key="2">
    <source>
        <dbReference type="ARBA" id="ARBA00022801"/>
    </source>
</evidence>
<gene>
    <name evidence="5" type="ORF">EAL2_c07300</name>
</gene>
<dbReference type="Pfam" id="PF06941">
    <property type="entry name" value="NT5C"/>
    <property type="match status" value="1"/>
</dbReference>
<dbReference type="OrthoDB" id="2471595at2"/>
<dbReference type="eggNOG" id="COG5663">
    <property type="taxonomic scope" value="Bacteria"/>
</dbReference>
<name>W8U501_PEPAC</name>
<dbReference type="InterPro" id="IPR023214">
    <property type="entry name" value="HAD_sf"/>
</dbReference>
<protein>
    <recommendedName>
        <fullName evidence="3">Nucleotidase</fullName>
        <ecNumber evidence="3">3.1.3.-</ecNumber>
    </recommendedName>
</protein>
<dbReference type="InterPro" id="IPR010708">
    <property type="entry name" value="5'(3')-deoxyribonucleotidase"/>
</dbReference>
<dbReference type="InterPro" id="IPR052419">
    <property type="entry name" value="5_3-deoxyribonucleotidase-like"/>
</dbReference>
<dbReference type="KEGG" id="eac:EAL2_c07300"/>